<dbReference type="InterPro" id="IPR029063">
    <property type="entry name" value="SAM-dependent_MTases_sf"/>
</dbReference>
<gene>
    <name evidence="2" type="primary">mraW</name>
    <name evidence="2" type="ORF">CYJ27_04000</name>
    <name evidence="1" type="ORF">HMPREF3187_01235</name>
</gene>
<name>A0A133XVH0_9LACT</name>
<dbReference type="EMBL" id="PKGZ01000002">
    <property type="protein sequence ID" value="PKY91841.1"/>
    <property type="molecule type" value="Genomic_DNA"/>
</dbReference>
<dbReference type="EMBL" id="LSCQ01000070">
    <property type="protein sequence ID" value="KXB34903.1"/>
    <property type="molecule type" value="Genomic_DNA"/>
</dbReference>
<keyword evidence="4" id="KW-1185">Reference proteome</keyword>
<dbReference type="OrthoDB" id="9792989at2"/>
<dbReference type="Gene3D" id="3.40.50.150">
    <property type="entry name" value="Vaccinia Virus protein VP39"/>
    <property type="match status" value="1"/>
</dbReference>
<dbReference type="PANTHER" id="PTHR35276">
    <property type="entry name" value="S-ADENOSYL-L-METHIONINE-DEPENDENT METHYLTRANSFERASES SUPERFAMILY PROTEIN"/>
    <property type="match status" value="1"/>
</dbReference>
<keyword evidence="2" id="KW-0808">Transferase</keyword>
<dbReference type="STRING" id="87541.AWM71_04940"/>
<dbReference type="SUPFAM" id="SSF53335">
    <property type="entry name" value="S-adenosyl-L-methionine-dependent methyltransferases"/>
    <property type="match status" value="1"/>
</dbReference>
<comment type="caution">
    <text evidence="1">The sequence shown here is derived from an EMBL/GenBank/DDBJ whole genome shotgun (WGS) entry which is preliminary data.</text>
</comment>
<dbReference type="InterPro" id="IPR010719">
    <property type="entry name" value="MnmM_MeTrfase"/>
</dbReference>
<evidence type="ECO:0000313" key="4">
    <source>
        <dbReference type="Proteomes" id="UP000234775"/>
    </source>
</evidence>
<protein>
    <submittedName>
        <fullName evidence="2">Methyltransferase domain-containing protein</fullName>
    </submittedName>
    <submittedName>
        <fullName evidence="1">Putative rRNA methylase</fullName>
    </submittedName>
</protein>
<dbReference type="Pfam" id="PF06962">
    <property type="entry name" value="rRNA_methylase"/>
    <property type="match status" value="1"/>
</dbReference>
<dbReference type="Proteomes" id="UP000070422">
    <property type="component" value="Unassembled WGS sequence"/>
</dbReference>
<proteinExistence type="predicted"/>
<dbReference type="GO" id="GO:0032259">
    <property type="term" value="P:methylation"/>
    <property type="evidence" value="ECO:0007669"/>
    <property type="project" value="UniProtKB-KW"/>
</dbReference>
<dbReference type="Proteomes" id="UP000234775">
    <property type="component" value="Unassembled WGS sequence"/>
</dbReference>
<evidence type="ECO:0000313" key="3">
    <source>
        <dbReference type="Proteomes" id="UP000070422"/>
    </source>
</evidence>
<accession>A0A133XVH0</accession>
<sequence>MFKNIVQITHQLILDHVKVGDCVLDATIGRGYDTAFLAQLVGPSGQVYGFDIQPQALQATQERLKALNLGENVHLFQASHAKLDKILGPQISFDCVIFNLGYLPKGDKTLTTHAESSCQAIQQCLHRLKPNALLLIASYIGHPGGQEEYQAIQHFLSQIDQKQFSCGQFEFINQKNQPPKLFIIERRPSHVL</sequence>
<dbReference type="AlphaFoldDB" id="A0A133XVH0"/>
<evidence type="ECO:0000313" key="2">
    <source>
        <dbReference type="EMBL" id="PKY91841.1"/>
    </source>
</evidence>
<dbReference type="PATRIC" id="fig|87541.4.peg.1228"/>
<dbReference type="CDD" id="cd02440">
    <property type="entry name" value="AdoMet_MTases"/>
    <property type="match status" value="1"/>
</dbReference>
<evidence type="ECO:0000313" key="1">
    <source>
        <dbReference type="EMBL" id="KXB34903.1"/>
    </source>
</evidence>
<dbReference type="RefSeq" id="WP_060937012.1">
    <property type="nucleotide sequence ID" value="NZ_CP118095.1"/>
</dbReference>
<keyword evidence="1" id="KW-0489">Methyltransferase</keyword>
<dbReference type="PANTHER" id="PTHR35276:SF1">
    <property type="entry name" value="TRNA (MNM(5)S(2)U34)-METHYLTRANSFERASE, CHLOROPLASTIC"/>
    <property type="match status" value="1"/>
</dbReference>
<dbReference type="GO" id="GO:0008168">
    <property type="term" value="F:methyltransferase activity"/>
    <property type="evidence" value="ECO:0007669"/>
    <property type="project" value="UniProtKB-KW"/>
</dbReference>
<reference evidence="1 3" key="1">
    <citation type="submission" date="2016-01" db="EMBL/GenBank/DDBJ databases">
        <authorList>
            <person name="Oliw E.H."/>
        </authorList>
    </citation>
    <scope>NUCLEOTIDE SEQUENCE [LARGE SCALE GENOMIC DNA]</scope>
    <source>
        <strain evidence="1 3">KA00635</strain>
    </source>
</reference>
<organism evidence="1 3">
    <name type="scientific">Aerococcus christensenii</name>
    <dbReference type="NCBI Taxonomy" id="87541"/>
    <lineage>
        <taxon>Bacteria</taxon>
        <taxon>Bacillati</taxon>
        <taxon>Bacillota</taxon>
        <taxon>Bacilli</taxon>
        <taxon>Lactobacillales</taxon>
        <taxon>Aerococcaceae</taxon>
        <taxon>Aerococcus</taxon>
    </lineage>
</organism>
<reference evidence="2 4" key="2">
    <citation type="submission" date="2017-12" db="EMBL/GenBank/DDBJ databases">
        <title>Phylogenetic diversity of female urinary microbiome.</title>
        <authorList>
            <person name="Thomas-White K."/>
            <person name="Wolfe A.J."/>
        </authorList>
    </citation>
    <scope>NUCLEOTIDE SEQUENCE [LARGE SCALE GENOMIC DNA]</scope>
    <source>
        <strain evidence="2 4">UMB0844</strain>
    </source>
</reference>